<protein>
    <recommendedName>
        <fullName evidence="5">Bromodomain associated domain-containing protein</fullName>
    </recommendedName>
</protein>
<dbReference type="EMBL" id="KN847532">
    <property type="protein sequence ID" value="KIW07530.1"/>
    <property type="molecule type" value="Genomic_DNA"/>
</dbReference>
<dbReference type="OrthoDB" id="5402929at2759"/>
<evidence type="ECO:0000313" key="6">
    <source>
        <dbReference type="EMBL" id="KIW07530.1"/>
    </source>
</evidence>
<dbReference type="STRING" id="253628.A0A0D2AM52"/>
<dbReference type="GO" id="GO:0005634">
    <property type="term" value="C:nucleus"/>
    <property type="evidence" value="ECO:0007669"/>
    <property type="project" value="UniProtKB-SubCell"/>
</dbReference>
<evidence type="ECO:0000256" key="4">
    <source>
        <dbReference type="ARBA" id="ARBA00023242"/>
    </source>
</evidence>
<dbReference type="SMART" id="SM00576">
    <property type="entry name" value="BTP"/>
    <property type="match status" value="1"/>
</dbReference>
<keyword evidence="7" id="KW-1185">Reference proteome</keyword>
<dbReference type="VEuPathDB" id="FungiDB:PV09_01492"/>
<organism evidence="6 7">
    <name type="scientific">Verruconis gallopava</name>
    <dbReference type="NCBI Taxonomy" id="253628"/>
    <lineage>
        <taxon>Eukaryota</taxon>
        <taxon>Fungi</taxon>
        <taxon>Dikarya</taxon>
        <taxon>Ascomycota</taxon>
        <taxon>Pezizomycotina</taxon>
        <taxon>Dothideomycetes</taxon>
        <taxon>Pleosporomycetidae</taxon>
        <taxon>Venturiales</taxon>
        <taxon>Sympoventuriaceae</taxon>
        <taxon>Verruconis</taxon>
    </lineage>
</organism>
<name>A0A0D2AM52_9PEZI</name>
<feature type="domain" description="Bromodomain associated" evidence="5">
    <location>
        <begin position="4"/>
        <end position="81"/>
    </location>
</feature>
<dbReference type="GeneID" id="27309465"/>
<dbReference type="Proteomes" id="UP000053259">
    <property type="component" value="Unassembled WGS sequence"/>
</dbReference>
<accession>A0A0D2AM52</accession>
<keyword evidence="4" id="KW-0539">Nucleus</keyword>
<dbReference type="HOGENOM" id="CLU_064111_0_0_1"/>
<dbReference type="Pfam" id="PF07524">
    <property type="entry name" value="Bromo_TP"/>
    <property type="match status" value="1"/>
</dbReference>
<dbReference type="InterPro" id="IPR006565">
    <property type="entry name" value="BTP"/>
</dbReference>
<gene>
    <name evidence="6" type="ORF">PV09_01492</name>
</gene>
<keyword evidence="2" id="KW-0805">Transcription regulation</keyword>
<proteinExistence type="predicted"/>
<evidence type="ECO:0000256" key="1">
    <source>
        <dbReference type="ARBA" id="ARBA00004123"/>
    </source>
</evidence>
<reference evidence="6 7" key="1">
    <citation type="submission" date="2015-01" db="EMBL/GenBank/DDBJ databases">
        <title>The Genome Sequence of Ochroconis gallopava CBS43764.</title>
        <authorList>
            <consortium name="The Broad Institute Genomics Platform"/>
            <person name="Cuomo C."/>
            <person name="de Hoog S."/>
            <person name="Gorbushina A."/>
            <person name="Stielow B."/>
            <person name="Teixiera M."/>
            <person name="Abouelleil A."/>
            <person name="Chapman S.B."/>
            <person name="Priest M."/>
            <person name="Young S.K."/>
            <person name="Wortman J."/>
            <person name="Nusbaum C."/>
            <person name="Birren B."/>
        </authorList>
    </citation>
    <scope>NUCLEOTIDE SEQUENCE [LARGE SCALE GENOMIC DNA]</scope>
    <source>
        <strain evidence="6 7">CBS 43764</strain>
    </source>
</reference>
<evidence type="ECO:0000256" key="3">
    <source>
        <dbReference type="ARBA" id="ARBA00023163"/>
    </source>
</evidence>
<dbReference type="Gene3D" id="1.10.20.10">
    <property type="entry name" value="Histone, subunit A"/>
    <property type="match status" value="1"/>
</dbReference>
<dbReference type="InParanoid" id="A0A0D2AM52"/>
<dbReference type="GO" id="GO:0046982">
    <property type="term" value="F:protein heterodimerization activity"/>
    <property type="evidence" value="ECO:0007669"/>
    <property type="project" value="InterPro"/>
</dbReference>
<dbReference type="CDD" id="cd00076">
    <property type="entry name" value="HFD_SF"/>
    <property type="match status" value="1"/>
</dbReference>
<sequence>MSEKLLHHALLRPAIIQILRAQGFSGAKPSVVDTLTDIAAKYLVLLATRALMHAHTSHIDAEPDITDVRMAMVDCGILQPTTTSTEEVWTELLRRPIKDIPDRNDLKRREVAKRNDDDTEDVAAFAKWFRSKGYRDIARVAGLLPDEQQDVGEAQKKPEDYLTLLKKKHSKTGEASRFAGTVLGKEGDSRTIKIDGAIGMPESIEQWQERVRQRSRKLAAARQRNEEVVRSVEMEDVG</sequence>
<evidence type="ECO:0000313" key="7">
    <source>
        <dbReference type="Proteomes" id="UP000053259"/>
    </source>
</evidence>
<dbReference type="RefSeq" id="XP_016217399.1">
    <property type="nucleotide sequence ID" value="XM_016354387.1"/>
</dbReference>
<evidence type="ECO:0000259" key="5">
    <source>
        <dbReference type="SMART" id="SM00576"/>
    </source>
</evidence>
<evidence type="ECO:0000256" key="2">
    <source>
        <dbReference type="ARBA" id="ARBA00023015"/>
    </source>
</evidence>
<dbReference type="InterPro" id="IPR009072">
    <property type="entry name" value="Histone-fold"/>
</dbReference>
<keyword evidence="3" id="KW-0804">Transcription</keyword>
<dbReference type="AlphaFoldDB" id="A0A0D2AM52"/>
<comment type="subcellular location">
    <subcellularLocation>
        <location evidence="1">Nucleus</location>
    </subcellularLocation>
</comment>